<comment type="caution">
    <text evidence="4">The sequence shown here is derived from an EMBL/GenBank/DDBJ whole genome shotgun (WGS) entry which is preliminary data.</text>
</comment>
<proteinExistence type="inferred from homology"/>
<dbReference type="InterPro" id="IPR022973">
    <property type="entry name" value="Ribosomal_uL10_bac"/>
</dbReference>
<evidence type="ECO:0000256" key="2">
    <source>
        <dbReference type="ARBA" id="ARBA00022980"/>
    </source>
</evidence>
<protein>
    <submittedName>
        <fullName evidence="4">50S ribosomal protein L10</fullName>
    </submittedName>
</protein>
<dbReference type="GO" id="GO:1990904">
    <property type="term" value="C:ribonucleoprotein complex"/>
    <property type="evidence" value="ECO:0007669"/>
    <property type="project" value="UniProtKB-KW"/>
</dbReference>
<dbReference type="Pfam" id="PF00466">
    <property type="entry name" value="Ribosomal_L10"/>
    <property type="match status" value="1"/>
</dbReference>
<reference evidence="4" key="1">
    <citation type="submission" date="2019-08" db="EMBL/GenBank/DDBJ databases">
        <authorList>
            <person name="Kucharzyk K."/>
            <person name="Murdoch R.W."/>
            <person name="Higgins S."/>
            <person name="Loffler F."/>
        </authorList>
    </citation>
    <scope>NUCLEOTIDE SEQUENCE</scope>
</reference>
<dbReference type="InterPro" id="IPR047865">
    <property type="entry name" value="Ribosomal_uL10_bac_type"/>
</dbReference>
<dbReference type="HAMAP" id="MF_00362">
    <property type="entry name" value="Ribosomal_uL10"/>
    <property type="match status" value="1"/>
</dbReference>
<sequence>MRKEEKTQIIESLAAQLEKTPNFYLADISGLNAEKTALLRRTCFEKEIKLVVVKNTLLRKALEKRGIEEVELLFPILEGPSAVMFTEVANTPAKLIKEFGKKHGKPVLKGAYVQECAYVGENQLDALVAIKSREELIGDIIGLLQAPVRNVISALESSGGGKIAGIVKTLSEKE</sequence>
<dbReference type="Gene3D" id="3.30.70.1730">
    <property type="match status" value="1"/>
</dbReference>
<dbReference type="GO" id="GO:0005840">
    <property type="term" value="C:ribosome"/>
    <property type="evidence" value="ECO:0007669"/>
    <property type="project" value="UniProtKB-KW"/>
</dbReference>
<dbReference type="NCBIfam" id="NF000955">
    <property type="entry name" value="PRK00099.1-1"/>
    <property type="match status" value="1"/>
</dbReference>
<accession>A0A644WMC4</accession>
<gene>
    <name evidence="4" type="primary">rplJ_16</name>
    <name evidence="4" type="ORF">SDC9_51049</name>
</gene>
<keyword evidence="3" id="KW-0687">Ribonucleoprotein</keyword>
<dbReference type="EMBL" id="VSSQ01001069">
    <property type="protein sequence ID" value="MPM04769.1"/>
    <property type="molecule type" value="Genomic_DNA"/>
</dbReference>
<dbReference type="CDD" id="cd05797">
    <property type="entry name" value="Ribosomal_L10"/>
    <property type="match status" value="1"/>
</dbReference>
<name>A0A644WMC4_9ZZZZ</name>
<keyword evidence="2 4" id="KW-0689">Ribosomal protein</keyword>
<dbReference type="PANTHER" id="PTHR11560">
    <property type="entry name" value="39S RIBOSOMAL PROTEIN L10, MITOCHONDRIAL"/>
    <property type="match status" value="1"/>
</dbReference>
<dbReference type="SUPFAM" id="SSF160369">
    <property type="entry name" value="Ribosomal protein L10-like"/>
    <property type="match status" value="1"/>
</dbReference>
<evidence type="ECO:0000313" key="4">
    <source>
        <dbReference type="EMBL" id="MPM04769.1"/>
    </source>
</evidence>
<evidence type="ECO:0000256" key="3">
    <source>
        <dbReference type="ARBA" id="ARBA00023274"/>
    </source>
</evidence>
<evidence type="ECO:0000256" key="1">
    <source>
        <dbReference type="ARBA" id="ARBA00008889"/>
    </source>
</evidence>
<comment type="similarity">
    <text evidence="1">Belongs to the universal ribosomal protein uL10 family.</text>
</comment>
<dbReference type="InterPro" id="IPR043141">
    <property type="entry name" value="Ribosomal_uL10-like_sf"/>
</dbReference>
<dbReference type="InterPro" id="IPR001790">
    <property type="entry name" value="Ribosomal_uL10"/>
</dbReference>
<organism evidence="4">
    <name type="scientific">bioreactor metagenome</name>
    <dbReference type="NCBI Taxonomy" id="1076179"/>
    <lineage>
        <taxon>unclassified sequences</taxon>
        <taxon>metagenomes</taxon>
        <taxon>ecological metagenomes</taxon>
    </lineage>
</organism>
<dbReference type="AlphaFoldDB" id="A0A644WMC4"/>